<organism evidence="2 3">
    <name type="scientific">Actinoplanes auranticolor</name>
    <dbReference type="NCBI Taxonomy" id="47988"/>
    <lineage>
        <taxon>Bacteria</taxon>
        <taxon>Bacillati</taxon>
        <taxon>Actinomycetota</taxon>
        <taxon>Actinomycetes</taxon>
        <taxon>Micromonosporales</taxon>
        <taxon>Micromonosporaceae</taxon>
        <taxon>Actinoplanes</taxon>
    </lineage>
</organism>
<evidence type="ECO:0000313" key="2">
    <source>
        <dbReference type="EMBL" id="GIM74933.1"/>
    </source>
</evidence>
<protein>
    <submittedName>
        <fullName evidence="2">Uncharacterized protein</fullName>
    </submittedName>
</protein>
<dbReference type="Proteomes" id="UP000681340">
    <property type="component" value="Unassembled WGS sequence"/>
</dbReference>
<reference evidence="2" key="1">
    <citation type="submission" date="2021-03" db="EMBL/GenBank/DDBJ databases">
        <title>Whole genome shotgun sequence of Actinoplanes auranticolor NBRC 12245.</title>
        <authorList>
            <person name="Komaki H."/>
            <person name="Tamura T."/>
        </authorList>
    </citation>
    <scope>NUCLEOTIDE SEQUENCE</scope>
    <source>
        <strain evidence="2">NBRC 12245</strain>
    </source>
</reference>
<sequence>MPSFISVTLPRPDDVGAGSDGALDVAEERYSWLQGIGARQINGSFWTLGDAITVSSVDASPVTFVTALHPARPGTPHPSRPSPALPLQSATCWWLW</sequence>
<proteinExistence type="predicted"/>
<evidence type="ECO:0000256" key="1">
    <source>
        <dbReference type="SAM" id="MobiDB-lite"/>
    </source>
</evidence>
<dbReference type="EMBL" id="BOQL01000053">
    <property type="protein sequence ID" value="GIM74933.1"/>
    <property type="molecule type" value="Genomic_DNA"/>
</dbReference>
<feature type="region of interest" description="Disordered" evidence="1">
    <location>
        <begin position="1"/>
        <end position="20"/>
    </location>
</feature>
<evidence type="ECO:0000313" key="3">
    <source>
        <dbReference type="Proteomes" id="UP000681340"/>
    </source>
</evidence>
<name>A0A919SPZ1_9ACTN</name>
<comment type="caution">
    <text evidence="2">The sequence shown here is derived from an EMBL/GenBank/DDBJ whole genome shotgun (WGS) entry which is preliminary data.</text>
</comment>
<keyword evidence="3" id="KW-1185">Reference proteome</keyword>
<dbReference type="AlphaFoldDB" id="A0A919SPZ1"/>
<gene>
    <name evidence="2" type="ORF">Aau02nite_63380</name>
</gene>
<accession>A0A919SPZ1</accession>